<sequence>MNRTRIVVVAASVLAVLTVIAAVVPAGTVLVADDTDTDQRYLTVPVSEGSTVALEYTHSVERSRVYEAYAVRGETLEMTRAEFESYGWGFPSAANVTIENGTFVYSPDRTATVLTVSPGRIAGHTLHVDDRSYDLVSVTDAQSVDLHVVHRTLLATMIESIYE</sequence>
<dbReference type="GeneID" id="68693436"/>
<dbReference type="AlphaFoldDB" id="A0A4D6GS38"/>
<reference evidence="2 4" key="2">
    <citation type="submission" date="2019-07" db="EMBL/GenBank/DDBJ databases">
        <title>Genomic Encyclopedia of Archaeal and Bacterial Type Strains, Phase II (KMG-II): from individual species to whole genera.</title>
        <authorList>
            <person name="Goeker M."/>
        </authorList>
    </citation>
    <scope>NUCLEOTIDE SEQUENCE [LARGE SCALE GENOMIC DNA]</scope>
    <source>
        <strain evidence="2 4">DSM 3754</strain>
    </source>
</reference>
<gene>
    <name evidence="2" type="ORF">APQ99_01252</name>
    <name evidence="1" type="ORF">HBSAL_03070</name>
</gene>
<reference evidence="1" key="3">
    <citation type="journal article" name="MicrobiologyOpen">
        <title>Whole-genome comparison between the type strain of Halobacterium salinarum (DSM 3754(T)) and the laboratory strains R1 and NRC-1.</title>
        <authorList>
            <person name="Pfeiffer F."/>
            <person name="Losensky G."/>
            <person name="Marchfelder A."/>
            <person name="Habermann B."/>
            <person name="Dyall-Smith M."/>
        </authorList>
    </citation>
    <scope>NUCLEOTIDE SEQUENCE</scope>
    <source>
        <strain evidence="1">91-R6</strain>
    </source>
</reference>
<accession>A0A4D6GS38</accession>
<organism evidence="1 3">
    <name type="scientific">Halobacterium salinarum (strain ATCC 33171 / DSM 3754 / JCM 8978 / NBRC 102687 / NCIMB 764 / 91-R6)</name>
    <dbReference type="NCBI Taxonomy" id="2597657"/>
    <lineage>
        <taxon>Archaea</taxon>
        <taxon>Methanobacteriati</taxon>
        <taxon>Methanobacteriota</taxon>
        <taxon>Stenosarchaea group</taxon>
        <taxon>Halobacteria</taxon>
        <taxon>Halobacteriales</taxon>
        <taxon>Halobacteriaceae</taxon>
        <taxon>Halobacterium</taxon>
    </lineage>
</organism>
<proteinExistence type="predicted"/>
<name>A0A4D6GS38_HALS9</name>
<dbReference type="Pfam" id="PF08905">
    <property type="entry name" value="DUF1850"/>
    <property type="match status" value="1"/>
</dbReference>
<evidence type="ECO:0000313" key="4">
    <source>
        <dbReference type="Proteomes" id="UP000323075"/>
    </source>
</evidence>
<dbReference type="EMBL" id="CP038631">
    <property type="protein sequence ID" value="QCC44341.1"/>
    <property type="molecule type" value="Genomic_DNA"/>
</dbReference>
<dbReference type="Proteomes" id="UP000323075">
    <property type="component" value="Unassembled WGS sequence"/>
</dbReference>
<dbReference type="InterPro" id="IPR015001">
    <property type="entry name" value="DUF1850"/>
</dbReference>
<reference evidence="1 3" key="1">
    <citation type="journal article" date="2019" name="Microbiol. Resour. Announc.">
        <title>The Genome Sequence of the Halobacterium salinarum Type Strain Is Closely Related to That of Laboratory Strains NRC-1 and R1.</title>
        <authorList>
            <person name="Pfeiffer F."/>
            <person name="Marchfelder A."/>
            <person name="Habermann B."/>
            <person name="Dyall-Smith M.L."/>
        </authorList>
    </citation>
    <scope>NUCLEOTIDE SEQUENCE [LARGE SCALE GENOMIC DNA]</scope>
    <source>
        <strain evidence="1">91-R6</strain>
        <strain evidence="3">ATCC 33171 / DSM 3754 / JCM 8978 / NBRC 102687 / NCIMB 764 / 91-R6</strain>
    </source>
</reference>
<protein>
    <submittedName>
        <fullName evidence="1">TRAP-type transport system protein small subunit</fullName>
    </submittedName>
</protein>
<dbReference type="RefSeq" id="WP_010902358.1">
    <property type="nucleotide sequence ID" value="NZ_VRYN01000002.1"/>
</dbReference>
<dbReference type="EMBL" id="VRYN01000002">
    <property type="protein sequence ID" value="TYO76612.1"/>
    <property type="molecule type" value="Genomic_DNA"/>
</dbReference>
<evidence type="ECO:0000313" key="2">
    <source>
        <dbReference type="EMBL" id="TYO76612.1"/>
    </source>
</evidence>
<dbReference type="InterPro" id="IPR014451">
    <property type="entry name" value="UCP008455"/>
</dbReference>
<evidence type="ECO:0000313" key="1">
    <source>
        <dbReference type="EMBL" id="QCC44341.1"/>
    </source>
</evidence>
<dbReference type="PIRSF" id="PIRSF008455">
    <property type="entry name" value="UCP008455"/>
    <property type="match status" value="1"/>
</dbReference>
<evidence type="ECO:0000313" key="3">
    <source>
        <dbReference type="Proteomes" id="UP000296216"/>
    </source>
</evidence>
<dbReference type="Proteomes" id="UP000296216">
    <property type="component" value="Chromosome"/>
</dbReference>